<evidence type="ECO:0000313" key="3">
    <source>
        <dbReference type="Proteomes" id="UP001165090"/>
    </source>
</evidence>
<protein>
    <submittedName>
        <fullName evidence="2">Uncharacterized protein</fullName>
    </submittedName>
</protein>
<feature type="region of interest" description="Disordered" evidence="1">
    <location>
        <begin position="169"/>
        <end position="229"/>
    </location>
</feature>
<dbReference type="EMBL" id="BSDZ01000008">
    <property type="protein sequence ID" value="GLI60449.1"/>
    <property type="molecule type" value="Genomic_DNA"/>
</dbReference>
<feature type="non-terminal residue" evidence="2">
    <location>
        <position position="1"/>
    </location>
</feature>
<comment type="caution">
    <text evidence="2">The sequence shown here is derived from an EMBL/GenBank/DDBJ whole genome shotgun (WGS) entry which is preliminary data.</text>
</comment>
<dbReference type="Proteomes" id="UP001165090">
    <property type="component" value="Unassembled WGS sequence"/>
</dbReference>
<organism evidence="2 3">
    <name type="scientific">Volvox africanus</name>
    <dbReference type="NCBI Taxonomy" id="51714"/>
    <lineage>
        <taxon>Eukaryota</taxon>
        <taxon>Viridiplantae</taxon>
        <taxon>Chlorophyta</taxon>
        <taxon>core chlorophytes</taxon>
        <taxon>Chlorophyceae</taxon>
        <taxon>CS clade</taxon>
        <taxon>Chlamydomonadales</taxon>
        <taxon>Volvocaceae</taxon>
        <taxon>Volvox</taxon>
    </lineage>
</organism>
<proteinExistence type="predicted"/>
<feature type="region of interest" description="Disordered" evidence="1">
    <location>
        <begin position="43"/>
        <end position="62"/>
    </location>
</feature>
<evidence type="ECO:0000256" key="1">
    <source>
        <dbReference type="SAM" id="MobiDB-lite"/>
    </source>
</evidence>
<accession>A0ABQ5RSM1</accession>
<keyword evidence="3" id="KW-1185">Reference proteome</keyword>
<gene>
    <name evidence="2" type="ORF">VaNZ11_002606</name>
</gene>
<sequence length="229" mass="23165">ETSPHPVTSHSATNSRCSLAQGALSTGGGGDVQYCRENAEEAGGGAATAPCPSASGVNGNDDDVGSVAIDPWDTLARTMTSTGLWHRQDLPPALSSAFGIEQKANRPNRLGGIFGFGFGRSGGGGGGGGDGGGRILRGAALVAVLLLAARRRRGRGRGRKGDRKVLRDVDAANHQNTKNINNKNKITEVEESSRVGDVGEGGDVNGAPPDGGSATARNDGYLFGGDGDA</sequence>
<name>A0ABQ5RSM1_9CHLO</name>
<evidence type="ECO:0000313" key="2">
    <source>
        <dbReference type="EMBL" id="GLI60449.1"/>
    </source>
</evidence>
<feature type="compositionally biased region" description="Basic and acidic residues" evidence="1">
    <location>
        <begin position="185"/>
        <end position="194"/>
    </location>
</feature>
<feature type="compositionally biased region" description="Low complexity" evidence="1">
    <location>
        <begin position="47"/>
        <end position="56"/>
    </location>
</feature>
<reference evidence="2 3" key="1">
    <citation type="journal article" date="2023" name="IScience">
        <title>Expanded male sex-determining region conserved during the evolution of homothallism in the green alga Volvox.</title>
        <authorList>
            <person name="Yamamoto K."/>
            <person name="Matsuzaki R."/>
            <person name="Mahakham W."/>
            <person name="Heman W."/>
            <person name="Sekimoto H."/>
            <person name="Kawachi M."/>
            <person name="Minakuchi Y."/>
            <person name="Toyoda A."/>
            <person name="Nozaki H."/>
        </authorList>
    </citation>
    <scope>NUCLEOTIDE SEQUENCE [LARGE SCALE GENOMIC DNA]</scope>
    <source>
        <strain evidence="2 3">NIES-4468</strain>
    </source>
</reference>